<comment type="caution">
    <text evidence="7">The sequence shown here is derived from an EMBL/GenBank/DDBJ whole genome shotgun (WGS) entry which is preliminary data.</text>
</comment>
<accession>A0ABR2JPW7</accession>
<dbReference type="Proteomes" id="UP001470230">
    <property type="component" value="Unassembled WGS sequence"/>
</dbReference>
<evidence type="ECO:0000256" key="1">
    <source>
        <dbReference type="ARBA" id="ARBA00022741"/>
    </source>
</evidence>
<keyword evidence="2 3" id="KW-0067">ATP-binding</keyword>
<dbReference type="SMART" id="SM00220">
    <property type="entry name" value="S_TKc"/>
    <property type="match status" value="1"/>
</dbReference>
<keyword evidence="1 3" id="KW-0547">Nucleotide-binding</keyword>
<evidence type="ECO:0000256" key="4">
    <source>
        <dbReference type="RuleBase" id="RU000304"/>
    </source>
</evidence>
<dbReference type="InterPro" id="IPR011009">
    <property type="entry name" value="Kinase-like_dom_sf"/>
</dbReference>
<keyword evidence="4" id="KW-0808">Transferase</keyword>
<reference evidence="7 8" key="1">
    <citation type="submission" date="2024-04" db="EMBL/GenBank/DDBJ databases">
        <title>Tritrichomonas musculus Genome.</title>
        <authorList>
            <person name="Alves-Ferreira E."/>
            <person name="Grigg M."/>
            <person name="Lorenzi H."/>
            <person name="Galac M."/>
        </authorList>
    </citation>
    <scope>NUCLEOTIDE SEQUENCE [LARGE SCALE GENOMIC DNA]</scope>
    <source>
        <strain evidence="7 8">EAF2021</strain>
    </source>
</reference>
<dbReference type="EMBL" id="JAPFFF010000010">
    <property type="protein sequence ID" value="KAK8880916.1"/>
    <property type="molecule type" value="Genomic_DNA"/>
</dbReference>
<proteinExistence type="inferred from homology"/>
<keyword evidence="4" id="KW-0418">Kinase</keyword>
<comment type="similarity">
    <text evidence="4">Belongs to the protein kinase superfamily.</text>
</comment>
<gene>
    <name evidence="7" type="ORF">M9Y10_003616</name>
</gene>
<feature type="compositionally biased region" description="Low complexity" evidence="5">
    <location>
        <begin position="368"/>
        <end position="380"/>
    </location>
</feature>
<feature type="binding site" evidence="3">
    <location>
        <position position="49"/>
    </location>
    <ligand>
        <name>ATP</name>
        <dbReference type="ChEBI" id="CHEBI:30616"/>
    </ligand>
</feature>
<dbReference type="PANTHER" id="PTHR24362:SF309">
    <property type="entry name" value="PROTEIN KINASE DOMAIN-CONTAINING PROTEIN"/>
    <property type="match status" value="1"/>
</dbReference>
<dbReference type="InterPro" id="IPR017441">
    <property type="entry name" value="Protein_kinase_ATP_BS"/>
</dbReference>
<dbReference type="InterPro" id="IPR000719">
    <property type="entry name" value="Prot_kinase_dom"/>
</dbReference>
<dbReference type="Pfam" id="PF00069">
    <property type="entry name" value="Pkinase"/>
    <property type="match status" value="1"/>
</dbReference>
<dbReference type="PROSITE" id="PS50011">
    <property type="entry name" value="PROTEIN_KINASE_DOM"/>
    <property type="match status" value="1"/>
</dbReference>
<evidence type="ECO:0000256" key="2">
    <source>
        <dbReference type="ARBA" id="ARBA00022840"/>
    </source>
</evidence>
<keyword evidence="8" id="KW-1185">Reference proteome</keyword>
<evidence type="ECO:0000256" key="5">
    <source>
        <dbReference type="SAM" id="MobiDB-lite"/>
    </source>
</evidence>
<sequence>MEQLDEIKETLLQHGYEYIKYLGKGGFSSVLLCRSIKYNQNFAIKRAIKHHLTEEEYSHLVNLHHSNIIRLYDSFSDAHAQYLVMEYCPNGTILDKGKLSNEKFKEYAKQILEAISFCHSRNIAHRDIKPENIFLDQYDHIKVADFGMAKQFEDDSKSTEKCGSLMYIAPDFFLCHQICPFKADVWALGITFYYMITGNFPFRYSSRDELMQLISRGEIDFKHYEIPPKIQFLIKKMTIKDQSNRPTVDKLLEMPLFDSRDKKTSILISKSSQKISIPRFRTQSNIKAYKSVTIDSLVFSDHNSSTAQKSSNSSLVEHDCPVGNSLLANQSLSTAHSSSISKNESVAHSSNITLNDHNLHITPRLSDNDNNYSTDSNSTNIKPANNQSSLKDINSYRRINLFPRIRRVNGRFQPVNSF</sequence>
<dbReference type="PROSITE" id="PS00107">
    <property type="entry name" value="PROTEIN_KINASE_ATP"/>
    <property type="match status" value="1"/>
</dbReference>
<dbReference type="PANTHER" id="PTHR24362">
    <property type="entry name" value="SERINE/THREONINE-PROTEIN KINASE NEK"/>
    <property type="match status" value="1"/>
</dbReference>
<evidence type="ECO:0000313" key="7">
    <source>
        <dbReference type="EMBL" id="KAK8880916.1"/>
    </source>
</evidence>
<feature type="region of interest" description="Disordered" evidence="5">
    <location>
        <begin position="358"/>
        <end position="389"/>
    </location>
</feature>
<dbReference type="SUPFAM" id="SSF56112">
    <property type="entry name" value="Protein kinase-like (PK-like)"/>
    <property type="match status" value="1"/>
</dbReference>
<keyword evidence="4" id="KW-0723">Serine/threonine-protein kinase</keyword>
<dbReference type="PROSITE" id="PS00108">
    <property type="entry name" value="PROTEIN_KINASE_ST"/>
    <property type="match status" value="1"/>
</dbReference>
<evidence type="ECO:0000259" key="6">
    <source>
        <dbReference type="PROSITE" id="PS50011"/>
    </source>
</evidence>
<name>A0ABR2JPW7_9EUKA</name>
<evidence type="ECO:0000313" key="8">
    <source>
        <dbReference type="Proteomes" id="UP001470230"/>
    </source>
</evidence>
<protein>
    <recommendedName>
        <fullName evidence="6">Protein kinase domain-containing protein</fullName>
    </recommendedName>
</protein>
<feature type="domain" description="Protein kinase" evidence="6">
    <location>
        <begin position="16"/>
        <end position="257"/>
    </location>
</feature>
<dbReference type="Gene3D" id="1.10.510.10">
    <property type="entry name" value="Transferase(Phosphotransferase) domain 1"/>
    <property type="match status" value="1"/>
</dbReference>
<evidence type="ECO:0000256" key="3">
    <source>
        <dbReference type="PROSITE-ProRule" id="PRU10141"/>
    </source>
</evidence>
<dbReference type="InterPro" id="IPR008271">
    <property type="entry name" value="Ser/Thr_kinase_AS"/>
</dbReference>
<organism evidence="7 8">
    <name type="scientific">Tritrichomonas musculus</name>
    <dbReference type="NCBI Taxonomy" id="1915356"/>
    <lineage>
        <taxon>Eukaryota</taxon>
        <taxon>Metamonada</taxon>
        <taxon>Parabasalia</taxon>
        <taxon>Tritrichomonadida</taxon>
        <taxon>Tritrichomonadidae</taxon>
        <taxon>Tritrichomonas</taxon>
    </lineage>
</organism>